<dbReference type="Proteomes" id="UP000037035">
    <property type="component" value="Unassembled WGS sequence"/>
</dbReference>
<gene>
    <name evidence="1" type="ORF">VP01_55g13</name>
</gene>
<evidence type="ECO:0000313" key="1">
    <source>
        <dbReference type="EMBL" id="KNZ48535.1"/>
    </source>
</evidence>
<protein>
    <submittedName>
        <fullName evidence="1">Uncharacterized protein</fullName>
    </submittedName>
</protein>
<accession>A0A0L6UL44</accession>
<sequence>MFSQRCHRVSQRQVSTTRPKIRMIQLMKKSLASSLDFIQLFPSANNISHDNMVPTPIYRSKPGRPQKDLLTYLTAPVPNGFTLAPVNKIKLIVKTHINQLTKGAKQTDWDHLDALAITPLCIRVAFSVDNLCVHVPLWKDNPDYIANMNRDKTTAAEKVIEALPLSKINNFDDILPGIFVEGRKESELKPKFPKKAEANKKRKFAAEDKPETIDFSSQLMSDIIKHFYEAEAGIGGTILISDIEQIKRNH</sequence>
<organism evidence="1 2">
    <name type="scientific">Puccinia sorghi</name>
    <dbReference type="NCBI Taxonomy" id="27349"/>
    <lineage>
        <taxon>Eukaryota</taxon>
        <taxon>Fungi</taxon>
        <taxon>Dikarya</taxon>
        <taxon>Basidiomycota</taxon>
        <taxon>Pucciniomycotina</taxon>
        <taxon>Pucciniomycetes</taxon>
        <taxon>Pucciniales</taxon>
        <taxon>Pucciniaceae</taxon>
        <taxon>Puccinia</taxon>
    </lineage>
</organism>
<dbReference type="EMBL" id="LAVV01010830">
    <property type="protein sequence ID" value="KNZ48535.1"/>
    <property type="molecule type" value="Genomic_DNA"/>
</dbReference>
<dbReference type="STRING" id="27349.A0A0L6UL44"/>
<dbReference type="VEuPathDB" id="FungiDB:VP01_55g13"/>
<dbReference type="AlphaFoldDB" id="A0A0L6UL44"/>
<keyword evidence="2" id="KW-1185">Reference proteome</keyword>
<reference evidence="1 2" key="1">
    <citation type="submission" date="2015-08" db="EMBL/GenBank/DDBJ databases">
        <title>Next Generation Sequencing and Analysis of the Genome of Puccinia sorghi L Schw, the Causal Agent of Maize Common Rust.</title>
        <authorList>
            <person name="Rochi L."/>
            <person name="Burguener G."/>
            <person name="Darino M."/>
            <person name="Turjanski A."/>
            <person name="Kreff E."/>
            <person name="Dieguez M.J."/>
            <person name="Sacco F."/>
        </authorList>
    </citation>
    <scope>NUCLEOTIDE SEQUENCE [LARGE SCALE GENOMIC DNA]</scope>
    <source>
        <strain evidence="1 2">RO10H11247</strain>
    </source>
</reference>
<evidence type="ECO:0000313" key="2">
    <source>
        <dbReference type="Proteomes" id="UP000037035"/>
    </source>
</evidence>
<proteinExistence type="predicted"/>
<dbReference type="OrthoDB" id="2507066at2759"/>
<comment type="caution">
    <text evidence="1">The sequence shown here is derived from an EMBL/GenBank/DDBJ whole genome shotgun (WGS) entry which is preliminary data.</text>
</comment>
<name>A0A0L6UL44_9BASI</name>